<feature type="domain" description="Sulfatase N-terminal" evidence="8">
    <location>
        <begin position="24"/>
        <end position="369"/>
    </location>
</feature>
<evidence type="ECO:0000256" key="7">
    <source>
        <dbReference type="SAM" id="SignalP"/>
    </source>
</evidence>
<keyword evidence="6" id="KW-0106">Calcium</keyword>
<gene>
    <name evidence="9" type="ORF">LNTAR_09791</name>
</gene>
<evidence type="ECO:0000256" key="2">
    <source>
        <dbReference type="ARBA" id="ARBA00008779"/>
    </source>
</evidence>
<dbReference type="eggNOG" id="COG3119">
    <property type="taxonomic scope" value="Bacteria"/>
</dbReference>
<evidence type="ECO:0000256" key="1">
    <source>
        <dbReference type="ARBA" id="ARBA00001913"/>
    </source>
</evidence>
<dbReference type="GO" id="GO:0004423">
    <property type="term" value="F:iduronate-2-sulfatase activity"/>
    <property type="evidence" value="ECO:0007669"/>
    <property type="project" value="InterPro"/>
</dbReference>
<dbReference type="SUPFAM" id="SSF53649">
    <property type="entry name" value="Alkaline phosphatase-like"/>
    <property type="match status" value="1"/>
</dbReference>
<keyword evidence="10" id="KW-1185">Reference proteome</keyword>
<dbReference type="GO" id="GO:0005737">
    <property type="term" value="C:cytoplasm"/>
    <property type="evidence" value="ECO:0007669"/>
    <property type="project" value="TreeGrafter"/>
</dbReference>
<feature type="chain" id="PRO_5002694747" evidence="7">
    <location>
        <begin position="19"/>
        <end position="462"/>
    </location>
</feature>
<protein>
    <submittedName>
        <fullName evidence="9">Iduronate-2-sulfatase</fullName>
    </submittedName>
</protein>
<sequence>MKKLLSCALFLSTLFLHAQENKMNVLFIMSDDLNVDIASYGHPIVKTPNLDKLRSKSVLFSQAYSQYPLCNPSRNSILSGMYPGTSGCLSNADQLRKTAPDITTLPEAFKKQGYEVISTGKIFHHEDPQSWTGITNLRTGKLHPQGKDYNFYRPAFDERKTIGEGRNLTEGELGFMTWRSVTEKEDILFDSRTARWTMQHLEKLAEDEKPFFLGVGFSRPHDPFFAPKRFFDMYPMESIKLPETPQNASKVPMMAYYDVFKRAFDKMDTQKRLEFVRSYYASISYMDEQLGLVLDKLEALNLSNNTLVVFISDHGYQVGEKGYFNKTLLFERSCRAPLMISNPKLKSSVNKVDKIVEFIDVLPTITEITSVPTPKTAEGRSLIPLMKGKKVEWKEEAISYVNADRSIRTERYRLINWRGQKEALYDHQRDPGEHFNQVDNPEYKEVLKRLRSKLKEIPEFKK</sequence>
<keyword evidence="5" id="KW-0378">Hydrolase</keyword>
<comment type="cofactor">
    <cofactor evidence="1">
        <name>Ca(2+)</name>
        <dbReference type="ChEBI" id="CHEBI:29108"/>
    </cofactor>
</comment>
<evidence type="ECO:0000256" key="4">
    <source>
        <dbReference type="ARBA" id="ARBA00022729"/>
    </source>
</evidence>
<dbReference type="InterPro" id="IPR017850">
    <property type="entry name" value="Alkaline_phosphatase_core_sf"/>
</dbReference>
<dbReference type="GO" id="GO:0046872">
    <property type="term" value="F:metal ion binding"/>
    <property type="evidence" value="ECO:0007669"/>
    <property type="project" value="UniProtKB-KW"/>
</dbReference>
<dbReference type="Gene3D" id="3.40.720.10">
    <property type="entry name" value="Alkaline Phosphatase, subunit A"/>
    <property type="match status" value="1"/>
</dbReference>
<dbReference type="RefSeq" id="WP_007280780.1">
    <property type="nucleotide sequence ID" value="NZ_ABCK01000030.1"/>
</dbReference>
<evidence type="ECO:0000256" key="5">
    <source>
        <dbReference type="ARBA" id="ARBA00022801"/>
    </source>
</evidence>
<proteinExistence type="inferred from homology"/>
<dbReference type="CDD" id="cd16030">
    <property type="entry name" value="iduronate-2-sulfatase"/>
    <property type="match status" value="1"/>
</dbReference>
<dbReference type="PANTHER" id="PTHR45953">
    <property type="entry name" value="IDURONATE 2-SULFATASE"/>
    <property type="match status" value="1"/>
</dbReference>
<dbReference type="EMBL" id="ABCK01000030">
    <property type="protein sequence ID" value="EDM25416.1"/>
    <property type="molecule type" value="Genomic_DNA"/>
</dbReference>
<dbReference type="STRING" id="313628.LNTAR_09791"/>
<evidence type="ECO:0000256" key="6">
    <source>
        <dbReference type="ARBA" id="ARBA00022837"/>
    </source>
</evidence>
<evidence type="ECO:0000313" key="10">
    <source>
        <dbReference type="Proteomes" id="UP000004947"/>
    </source>
</evidence>
<dbReference type="OrthoDB" id="9782218at2"/>
<dbReference type="InterPro" id="IPR000917">
    <property type="entry name" value="Sulfatase_N"/>
</dbReference>
<reference evidence="9 10" key="1">
    <citation type="journal article" date="2010" name="J. Bacteriol.">
        <title>Genome sequence of Lentisphaera araneosa HTCC2155T, the type species of the order Lentisphaerales in the phylum Lentisphaerae.</title>
        <authorList>
            <person name="Thrash J.C."/>
            <person name="Cho J.C."/>
            <person name="Vergin K.L."/>
            <person name="Morris R.M."/>
            <person name="Giovannoni S.J."/>
        </authorList>
    </citation>
    <scope>NUCLEOTIDE SEQUENCE [LARGE SCALE GENOMIC DNA]</scope>
    <source>
        <strain evidence="9 10">HTCC2155</strain>
    </source>
</reference>
<keyword evidence="4 7" id="KW-0732">Signal</keyword>
<accession>A6DSH1</accession>
<dbReference type="PANTHER" id="PTHR45953:SF1">
    <property type="entry name" value="IDURONATE 2-SULFATASE"/>
    <property type="match status" value="1"/>
</dbReference>
<feature type="signal peptide" evidence="7">
    <location>
        <begin position="1"/>
        <end position="18"/>
    </location>
</feature>
<comment type="similarity">
    <text evidence="2">Belongs to the sulfatase family.</text>
</comment>
<dbReference type="AlphaFoldDB" id="A6DSH1"/>
<dbReference type="InterPro" id="IPR035874">
    <property type="entry name" value="IDS"/>
</dbReference>
<keyword evidence="3" id="KW-0479">Metal-binding</keyword>
<name>A6DSH1_9BACT</name>
<comment type="caution">
    <text evidence="9">The sequence shown here is derived from an EMBL/GenBank/DDBJ whole genome shotgun (WGS) entry which is preliminary data.</text>
</comment>
<organism evidence="9 10">
    <name type="scientific">Lentisphaera araneosa HTCC2155</name>
    <dbReference type="NCBI Taxonomy" id="313628"/>
    <lineage>
        <taxon>Bacteria</taxon>
        <taxon>Pseudomonadati</taxon>
        <taxon>Lentisphaerota</taxon>
        <taxon>Lentisphaeria</taxon>
        <taxon>Lentisphaerales</taxon>
        <taxon>Lentisphaeraceae</taxon>
        <taxon>Lentisphaera</taxon>
    </lineage>
</organism>
<evidence type="ECO:0000313" key="9">
    <source>
        <dbReference type="EMBL" id="EDM25416.1"/>
    </source>
</evidence>
<dbReference type="Proteomes" id="UP000004947">
    <property type="component" value="Unassembled WGS sequence"/>
</dbReference>
<evidence type="ECO:0000256" key="3">
    <source>
        <dbReference type="ARBA" id="ARBA00022723"/>
    </source>
</evidence>
<evidence type="ECO:0000259" key="8">
    <source>
        <dbReference type="Pfam" id="PF00884"/>
    </source>
</evidence>
<dbReference type="Pfam" id="PF00884">
    <property type="entry name" value="Sulfatase"/>
    <property type="match status" value="1"/>
</dbReference>